<dbReference type="InterPro" id="IPR015433">
    <property type="entry name" value="PI3/4_kinase"/>
</dbReference>
<dbReference type="Pfam" id="PF00613">
    <property type="entry name" value="PI3Ka"/>
    <property type="match status" value="1"/>
</dbReference>
<evidence type="ECO:0000256" key="2">
    <source>
        <dbReference type="ARBA" id="ARBA00022679"/>
    </source>
</evidence>
<dbReference type="GO" id="GO:0000407">
    <property type="term" value="C:phagophore assembly site"/>
    <property type="evidence" value="ECO:0007669"/>
    <property type="project" value="TreeGrafter"/>
</dbReference>
<dbReference type="SUPFAM" id="SSF48371">
    <property type="entry name" value="ARM repeat"/>
    <property type="match status" value="1"/>
</dbReference>
<dbReference type="GO" id="GO:0005524">
    <property type="term" value="F:ATP binding"/>
    <property type="evidence" value="ECO:0007669"/>
    <property type="project" value="UniProtKB-UniRule"/>
</dbReference>
<dbReference type="PROSITE" id="PS51545">
    <property type="entry name" value="PIK_HELICAL"/>
    <property type="match status" value="1"/>
</dbReference>
<evidence type="ECO:0000256" key="3">
    <source>
        <dbReference type="ARBA" id="ARBA00022741"/>
    </source>
</evidence>
<dbReference type="InterPro" id="IPR018936">
    <property type="entry name" value="PI3/4_kinase_CS"/>
</dbReference>
<evidence type="ECO:0000256" key="1">
    <source>
        <dbReference type="ARBA" id="ARBA00006209"/>
    </source>
</evidence>
<dbReference type="VEuPathDB" id="FungiDB:MGL_1161"/>
<evidence type="ECO:0000259" key="9">
    <source>
        <dbReference type="PROSITE" id="PS51545"/>
    </source>
</evidence>
<dbReference type="STRING" id="425265.A8PWN4"/>
<dbReference type="SMART" id="SM00146">
    <property type="entry name" value="PI3Kc"/>
    <property type="match status" value="1"/>
</dbReference>
<evidence type="ECO:0000256" key="7">
    <source>
        <dbReference type="PIRNR" id="PIRNR000587"/>
    </source>
</evidence>
<keyword evidence="2 7" id="KW-0808">Transferase</keyword>
<name>A8PWN4_MALGO</name>
<dbReference type="GO" id="GO:0005768">
    <property type="term" value="C:endosome"/>
    <property type="evidence" value="ECO:0007669"/>
    <property type="project" value="TreeGrafter"/>
</dbReference>
<dbReference type="RefSeq" id="XP_001731893.1">
    <property type="nucleotide sequence ID" value="XM_001731841.1"/>
</dbReference>
<dbReference type="FunFam" id="1.10.1070.11:FF:000002">
    <property type="entry name" value="Phosphatidylinositol 3-kinase catalytic subunit type 3"/>
    <property type="match status" value="1"/>
</dbReference>
<dbReference type="GO" id="GO:0048015">
    <property type="term" value="P:phosphatidylinositol-mediated signaling"/>
    <property type="evidence" value="ECO:0007669"/>
    <property type="project" value="TreeGrafter"/>
</dbReference>
<dbReference type="InterPro" id="IPR008290">
    <property type="entry name" value="PI3K_Vps34"/>
</dbReference>
<comment type="caution">
    <text evidence="11">The sequence shown here is derived from an EMBL/GenBank/DDBJ whole genome shotgun (WGS) entry which is preliminary data.</text>
</comment>
<dbReference type="InParanoid" id="A8PWN4"/>
<dbReference type="Proteomes" id="UP000008837">
    <property type="component" value="Unassembled WGS sequence"/>
</dbReference>
<evidence type="ECO:0000313" key="12">
    <source>
        <dbReference type="Proteomes" id="UP000008837"/>
    </source>
</evidence>
<dbReference type="Gene3D" id="1.10.1070.11">
    <property type="entry name" value="Phosphatidylinositol 3-/4-kinase, catalytic domain"/>
    <property type="match status" value="1"/>
</dbReference>
<dbReference type="PROSITE" id="PS00915">
    <property type="entry name" value="PI3_4_KINASE_1"/>
    <property type="match status" value="1"/>
</dbReference>
<dbReference type="OrthoDB" id="67688at2759"/>
<dbReference type="SUPFAM" id="SSF49562">
    <property type="entry name" value="C2 domain (Calcium/lipid-binding domain, CaLB)"/>
    <property type="match status" value="1"/>
</dbReference>
<dbReference type="GO" id="GO:0000045">
    <property type="term" value="P:autophagosome assembly"/>
    <property type="evidence" value="ECO:0007669"/>
    <property type="project" value="TreeGrafter"/>
</dbReference>
<organism evidence="11 12">
    <name type="scientific">Malassezia globosa (strain ATCC MYA-4612 / CBS 7966)</name>
    <name type="common">Dandruff-associated fungus</name>
    <dbReference type="NCBI Taxonomy" id="425265"/>
    <lineage>
        <taxon>Eukaryota</taxon>
        <taxon>Fungi</taxon>
        <taxon>Dikarya</taxon>
        <taxon>Basidiomycota</taxon>
        <taxon>Ustilaginomycotina</taxon>
        <taxon>Malasseziomycetes</taxon>
        <taxon>Malasseziales</taxon>
        <taxon>Malasseziaceae</taxon>
        <taxon>Malassezia</taxon>
    </lineage>
</organism>
<dbReference type="Pfam" id="PF00454">
    <property type="entry name" value="PI3_PI4_kinase"/>
    <property type="match status" value="1"/>
</dbReference>
<dbReference type="GO" id="GO:0005777">
    <property type="term" value="C:peroxisome"/>
    <property type="evidence" value="ECO:0007669"/>
    <property type="project" value="TreeGrafter"/>
</dbReference>
<keyword evidence="4 7" id="KW-0418">Kinase</keyword>
<dbReference type="InterPro" id="IPR042236">
    <property type="entry name" value="PI3K_accessory_sf"/>
</dbReference>
<dbReference type="InterPro" id="IPR036940">
    <property type="entry name" value="PI3/4_kinase_cat_sf"/>
</dbReference>
<dbReference type="SMART" id="SM00142">
    <property type="entry name" value="PI3K_C2"/>
    <property type="match status" value="1"/>
</dbReference>
<accession>A8PWN4</accession>
<dbReference type="OMA" id="LHKFAQY"/>
<dbReference type="InterPro" id="IPR000403">
    <property type="entry name" value="PI3/4_kinase_cat_dom"/>
</dbReference>
<dbReference type="InterPro" id="IPR001263">
    <property type="entry name" value="PI3K_accessory_dom"/>
</dbReference>
<dbReference type="SUPFAM" id="SSF56112">
    <property type="entry name" value="Protein kinase-like (PK-like)"/>
    <property type="match status" value="1"/>
</dbReference>
<dbReference type="Gene3D" id="2.60.40.150">
    <property type="entry name" value="C2 domain"/>
    <property type="match status" value="1"/>
</dbReference>
<dbReference type="GO" id="GO:0016303">
    <property type="term" value="F:1-phosphatidylinositol-3-kinase activity"/>
    <property type="evidence" value="ECO:0007669"/>
    <property type="project" value="UniProtKB-UniRule"/>
</dbReference>
<dbReference type="FunFam" id="3.30.1010.10:FF:000002">
    <property type="entry name" value="Phosphatidylinositol 3-kinase catalytic subunit type 3"/>
    <property type="match status" value="1"/>
</dbReference>
<evidence type="ECO:0000259" key="8">
    <source>
        <dbReference type="PROSITE" id="PS50290"/>
    </source>
</evidence>
<sequence length="866" mass="97743">MDRDFYSFVAACDVHEPVSLRIVRLGGRLDVCTPSKLWDEPGLRFHSIHATASSTSLCVRCELYADNKALAPPIYTSLSSPSNGAHVWGEWITFAYRICDLPLTAQLAFTVLDVAGIASETEVGGMTLPLFGKRGALRRGTKRLRLWRRVAADPHAPSTTPYRHDDVPSIARLDKLFKRYQRGITPPVEWLDAHTLPLIEKTYENHVDTSADLLLIVDLPAYELPVVYGEPELPIVPSHTSSTSASVSADAEHNVAAGIRPAWLRPSLFTHSDPEGMCENLVESKHRRLVRGQRSATLDRERKPTASVRDTLRSILLYPPTRVLTTEEMDLVWAFRFYLTRDPAALTKFVKSVVWTDAQEASQATEELLPIWAEPQIADTLELLGPSFLHLQVRAYAVRQLHRASNEQLALYLLQLVQALKFEEYSWHAASETQRAAVLQQQQQEQEHVIQDSAIETRRRPPMPSSEPSVRLVDLLCSRSTQSTALGTRFYWYVAVERCDSQYGELFARVEQQLHAALEAHNAPLLTMLERQRHFVQMLATKNAELRVSRDTRPKKIEKLRALLADRKAGLRTLDPPLSLPLDPDVCITGIAVENSTVFKSNLFPWRLEFRVDDDISTYTVIVKNGDDLRQDQLVLQLFALMDSLLRDEHLDVCITPYHVLATSPHDGLVQFIPSMSVAEAVAKHGDLLGYLRSKHPDYRNATTFDVLPQVLDTFVRSCAGYCVITYLLGVGDRHLDNLMLATDGHFFHVDFSYILGRDPKPFPPPVKVCKEMVDAMGGASSVYYMRFKKLCHITFACLRKNANLILNLVSLMVEANIPDIRAEPDKAVLKVQEKFLLDVSEEQAVAHFESLLSDTSYLSTQYFRQ</sequence>
<dbReference type="EMBL" id="AAYY01000003">
    <property type="protein sequence ID" value="EDP44679.1"/>
    <property type="molecule type" value="Genomic_DNA"/>
</dbReference>
<comment type="similarity">
    <text evidence="1">Belongs to the PI3/PI4-kinase family. Type III PI4K subfamily.</text>
</comment>
<dbReference type="GO" id="GO:0034271">
    <property type="term" value="C:phosphatidylinositol 3-kinase complex, class III, type I"/>
    <property type="evidence" value="ECO:0007669"/>
    <property type="project" value="TreeGrafter"/>
</dbReference>
<evidence type="ECO:0000259" key="10">
    <source>
        <dbReference type="PROSITE" id="PS51547"/>
    </source>
</evidence>
<dbReference type="EC" id="2.7.1.137" evidence="7"/>
<dbReference type="KEGG" id="mgl:MGL_1161"/>
<gene>
    <name evidence="11" type="ORF">MGL_1161</name>
</gene>
<protein>
    <recommendedName>
        <fullName evidence="7">Phosphatidylinositol 3-kinase VPS34</fullName>
        <ecNumber evidence="7">2.7.1.137</ecNumber>
    </recommendedName>
</protein>
<evidence type="ECO:0000256" key="5">
    <source>
        <dbReference type="ARBA" id="ARBA00022840"/>
    </source>
</evidence>
<reference evidence="11 12" key="1">
    <citation type="journal article" date="2007" name="Proc. Natl. Acad. Sci. U.S.A.">
        <title>Dandruff-associated Malassezia genomes reveal convergent and divergent virulence traits shared with plant and human fungal pathogens.</title>
        <authorList>
            <person name="Xu J."/>
            <person name="Saunders C.W."/>
            <person name="Hu P."/>
            <person name="Grant R.A."/>
            <person name="Boekhout T."/>
            <person name="Kuramae E.E."/>
            <person name="Kronstad J.W."/>
            <person name="Deangelis Y.M."/>
            <person name="Reeder N.L."/>
            <person name="Johnstone K.R."/>
            <person name="Leland M."/>
            <person name="Fieno A.M."/>
            <person name="Begley W.M."/>
            <person name="Sun Y."/>
            <person name="Lacey M.P."/>
            <person name="Chaudhary T."/>
            <person name="Keough T."/>
            <person name="Chu L."/>
            <person name="Sears R."/>
            <person name="Yuan B."/>
            <person name="Dawson T.L.Jr."/>
        </authorList>
    </citation>
    <scope>NUCLEOTIDE SEQUENCE [LARGE SCALE GENOMIC DNA]</scope>
    <source>
        <strain evidence="12">ATCC MYA-4612 / CBS 7966</strain>
    </source>
</reference>
<proteinExistence type="inferred from homology"/>
<dbReference type="PROSITE" id="PS51547">
    <property type="entry name" value="C2_PI3K"/>
    <property type="match status" value="1"/>
</dbReference>
<feature type="domain" description="PIK helical" evidence="9">
    <location>
        <begin position="299"/>
        <end position="517"/>
    </location>
</feature>
<dbReference type="Gene3D" id="3.30.1010.10">
    <property type="entry name" value="Phosphatidylinositol 3-kinase Catalytic Subunit, Chain A, domain 4"/>
    <property type="match status" value="1"/>
</dbReference>
<dbReference type="PANTHER" id="PTHR10048:SF7">
    <property type="entry name" value="PHOSPHATIDYLINOSITOL 3-KINASE CATALYTIC SUBUNIT TYPE 3"/>
    <property type="match status" value="1"/>
</dbReference>
<dbReference type="InterPro" id="IPR057756">
    <property type="entry name" value="PI3-kinase_type3/VPS34_cat"/>
</dbReference>
<dbReference type="InterPro" id="IPR011009">
    <property type="entry name" value="Kinase-like_dom_sf"/>
</dbReference>
<feature type="domain" description="PI3K/PI4K catalytic" evidence="8">
    <location>
        <begin position="592"/>
        <end position="861"/>
    </location>
</feature>
<dbReference type="Pfam" id="PF00792">
    <property type="entry name" value="PI3K_C2"/>
    <property type="match status" value="1"/>
</dbReference>
<evidence type="ECO:0000256" key="6">
    <source>
        <dbReference type="ARBA" id="ARBA00023985"/>
    </source>
</evidence>
<dbReference type="AlphaFoldDB" id="A8PWN4"/>
<dbReference type="CDD" id="cd08397">
    <property type="entry name" value="C2_PI3K_class_III"/>
    <property type="match status" value="1"/>
</dbReference>
<evidence type="ECO:0000313" key="11">
    <source>
        <dbReference type="EMBL" id="EDP44679.1"/>
    </source>
</evidence>
<dbReference type="InterPro" id="IPR016024">
    <property type="entry name" value="ARM-type_fold"/>
</dbReference>
<dbReference type="CDD" id="cd00870">
    <property type="entry name" value="PI3Ka_III"/>
    <property type="match status" value="1"/>
</dbReference>
<dbReference type="PIRSF" id="PIRSF000587">
    <property type="entry name" value="PI3K_Vps34"/>
    <property type="match status" value="1"/>
</dbReference>
<dbReference type="InterPro" id="IPR035892">
    <property type="entry name" value="C2_domain_sf"/>
</dbReference>
<dbReference type="PANTHER" id="PTHR10048">
    <property type="entry name" value="PHOSPHATIDYLINOSITOL KINASE"/>
    <property type="match status" value="1"/>
</dbReference>
<dbReference type="FunCoup" id="A8PWN4">
    <property type="interactions" value="460"/>
</dbReference>
<keyword evidence="5 7" id="KW-0067">ATP-binding</keyword>
<feature type="domain" description="C2 PI3K-type" evidence="10">
    <location>
        <begin position="14"/>
        <end position="181"/>
    </location>
</feature>
<dbReference type="SMART" id="SM00145">
    <property type="entry name" value="PI3Ka"/>
    <property type="match status" value="1"/>
</dbReference>
<comment type="catalytic activity">
    <reaction evidence="6">
        <text>a 1,2-diacyl-sn-glycero-3-phospho-(1D-myo-inositol) + ATP = a 1,2-diacyl-sn-glycero-3-phospho-(1D-myo-inositol-3-phosphate) + ADP + H(+)</text>
        <dbReference type="Rhea" id="RHEA:12709"/>
        <dbReference type="ChEBI" id="CHEBI:15378"/>
        <dbReference type="ChEBI" id="CHEBI:30616"/>
        <dbReference type="ChEBI" id="CHEBI:57880"/>
        <dbReference type="ChEBI" id="CHEBI:58088"/>
        <dbReference type="ChEBI" id="CHEBI:456216"/>
        <dbReference type="EC" id="2.7.1.137"/>
    </reaction>
    <physiologicalReaction direction="left-to-right" evidence="6">
        <dbReference type="Rhea" id="RHEA:12710"/>
    </physiologicalReaction>
</comment>
<dbReference type="InterPro" id="IPR002420">
    <property type="entry name" value="PI3K-type_C2_dom"/>
</dbReference>
<dbReference type="GeneID" id="5856198"/>
<dbReference type="PROSITE" id="PS50290">
    <property type="entry name" value="PI3_4_KINASE_3"/>
    <property type="match status" value="1"/>
</dbReference>
<keyword evidence="12" id="KW-1185">Reference proteome</keyword>
<dbReference type="CDD" id="cd00896">
    <property type="entry name" value="PI3Kc_III"/>
    <property type="match status" value="1"/>
</dbReference>
<evidence type="ECO:0000256" key="4">
    <source>
        <dbReference type="ARBA" id="ARBA00022777"/>
    </source>
</evidence>
<dbReference type="GO" id="GO:0006897">
    <property type="term" value="P:endocytosis"/>
    <property type="evidence" value="ECO:0007669"/>
    <property type="project" value="TreeGrafter"/>
</dbReference>
<dbReference type="PROSITE" id="PS00916">
    <property type="entry name" value="PI3_4_KINASE_2"/>
    <property type="match status" value="1"/>
</dbReference>
<dbReference type="Gene3D" id="1.25.40.70">
    <property type="entry name" value="Phosphatidylinositol 3-kinase, accessory domain (PIK)"/>
    <property type="match status" value="1"/>
</dbReference>
<dbReference type="GO" id="GO:0034272">
    <property type="term" value="C:phosphatidylinositol 3-kinase complex, class III, type II"/>
    <property type="evidence" value="ECO:0007669"/>
    <property type="project" value="TreeGrafter"/>
</dbReference>
<keyword evidence="3 7" id="KW-0547">Nucleotide-binding</keyword>